<reference evidence="2 3" key="1">
    <citation type="journal article" date="2006" name="Nature">
        <title>Global trends of whole-genome duplications revealed by the ciliate Paramecium tetraurelia.</title>
        <authorList>
            <consortium name="Genoscope"/>
            <person name="Aury J.-M."/>
            <person name="Jaillon O."/>
            <person name="Duret L."/>
            <person name="Noel B."/>
            <person name="Jubin C."/>
            <person name="Porcel B.M."/>
            <person name="Segurens B."/>
            <person name="Daubin V."/>
            <person name="Anthouard V."/>
            <person name="Aiach N."/>
            <person name="Arnaiz O."/>
            <person name="Billaut A."/>
            <person name="Beisson J."/>
            <person name="Blanc I."/>
            <person name="Bouhouche K."/>
            <person name="Camara F."/>
            <person name="Duharcourt S."/>
            <person name="Guigo R."/>
            <person name="Gogendeau D."/>
            <person name="Katinka M."/>
            <person name="Keller A.-M."/>
            <person name="Kissmehl R."/>
            <person name="Klotz C."/>
            <person name="Koll F."/>
            <person name="Le Moue A."/>
            <person name="Lepere C."/>
            <person name="Malinsky S."/>
            <person name="Nowacki M."/>
            <person name="Nowak J.K."/>
            <person name="Plattner H."/>
            <person name="Poulain J."/>
            <person name="Ruiz F."/>
            <person name="Serrano V."/>
            <person name="Zagulski M."/>
            <person name="Dessen P."/>
            <person name="Betermier M."/>
            <person name="Weissenbach J."/>
            <person name="Scarpelli C."/>
            <person name="Schachter V."/>
            <person name="Sperling L."/>
            <person name="Meyer E."/>
            <person name="Cohen J."/>
            <person name="Wincker P."/>
        </authorList>
    </citation>
    <scope>NUCLEOTIDE SEQUENCE [LARGE SCALE GENOMIC DNA]</scope>
    <source>
        <strain evidence="2 3">Stock d4-2</strain>
    </source>
</reference>
<accession>A0BKQ8</accession>
<dbReference type="eggNOG" id="ENOG502SPQZ">
    <property type="taxonomic scope" value="Eukaryota"/>
</dbReference>
<proteinExistence type="predicted"/>
<evidence type="ECO:0000256" key="1">
    <source>
        <dbReference type="SAM" id="MobiDB-lite"/>
    </source>
</evidence>
<dbReference type="EMBL" id="CT868000">
    <property type="protein sequence ID" value="CAK59125.1"/>
    <property type="molecule type" value="Genomic_DNA"/>
</dbReference>
<sequence>MALIHNQNDIQNMFSKAGKITSEKYIVFQRKDEIINNKPRYYNTKSLSVSSPEEPNLQSEKKTADTLTKKPEQITETELVQRKNQLKLSQPFSKQLSRQVGHYTKLSNDSKPSCGQYHVKYIPFTIMTNPQSKPLPESYKESLDNQNALTNLLLIDLDFLVNSKVIKFILLNRPDIFFGRPTPHPDRFTFLGVTNSWSKIPRTPNVQLDKQLSRDQMIIYKKKQFAPDYHPNFEFGRKQLGSCGAPFDKLEIRKDIMTKIPPYNNEAYFEFDVYSKDPQSKLFRNPTAPNFERMLERECDGKSLLPSFMQKYTNTRMGIAHLNQKMLEVNNFRDGRFQTVTTSFAPSKLKKKQHLDESSEEIEQIEDQQ</sequence>
<feature type="region of interest" description="Disordered" evidence="1">
    <location>
        <begin position="348"/>
        <end position="369"/>
    </location>
</feature>
<dbReference type="HOGENOM" id="CLU_746916_0_0_1"/>
<dbReference type="RefSeq" id="XP_001426523.1">
    <property type="nucleotide sequence ID" value="XM_001426486.1"/>
</dbReference>
<dbReference type="AlphaFoldDB" id="A0BKQ8"/>
<feature type="compositionally biased region" description="Basic and acidic residues" evidence="1">
    <location>
        <begin position="59"/>
        <end position="69"/>
    </location>
</feature>
<dbReference type="KEGG" id="ptm:GSPATT00029756001"/>
<feature type="region of interest" description="Disordered" evidence="1">
    <location>
        <begin position="45"/>
        <end position="69"/>
    </location>
</feature>
<protein>
    <submittedName>
        <fullName evidence="2">Uncharacterized protein</fullName>
    </submittedName>
</protein>
<gene>
    <name evidence="2" type="ORF">GSPATT00029756001</name>
</gene>
<evidence type="ECO:0000313" key="2">
    <source>
        <dbReference type="EMBL" id="CAK59125.1"/>
    </source>
</evidence>
<dbReference type="OrthoDB" id="283959at2759"/>
<organism evidence="2 3">
    <name type="scientific">Paramecium tetraurelia</name>
    <dbReference type="NCBI Taxonomy" id="5888"/>
    <lineage>
        <taxon>Eukaryota</taxon>
        <taxon>Sar</taxon>
        <taxon>Alveolata</taxon>
        <taxon>Ciliophora</taxon>
        <taxon>Intramacronucleata</taxon>
        <taxon>Oligohymenophorea</taxon>
        <taxon>Peniculida</taxon>
        <taxon>Parameciidae</taxon>
        <taxon>Paramecium</taxon>
    </lineage>
</organism>
<feature type="compositionally biased region" description="Polar residues" evidence="1">
    <location>
        <begin position="45"/>
        <end position="58"/>
    </location>
</feature>
<evidence type="ECO:0000313" key="3">
    <source>
        <dbReference type="Proteomes" id="UP000000600"/>
    </source>
</evidence>
<dbReference type="InParanoid" id="A0BKQ8"/>
<dbReference type="OMA" id="KPRYHNT"/>
<keyword evidence="3" id="KW-1185">Reference proteome</keyword>
<name>A0BKQ8_PARTE</name>
<feature type="compositionally biased region" description="Acidic residues" evidence="1">
    <location>
        <begin position="358"/>
        <end position="369"/>
    </location>
</feature>
<dbReference type="GeneID" id="5012307"/>
<dbReference type="Proteomes" id="UP000000600">
    <property type="component" value="Unassembled WGS sequence"/>
</dbReference>